<feature type="region of interest" description="Disordered" evidence="1">
    <location>
        <begin position="59"/>
        <end position="81"/>
    </location>
</feature>
<dbReference type="KEGG" id="nml:Namu_4499"/>
<proteinExistence type="predicted"/>
<reference evidence="2 3" key="2">
    <citation type="journal article" date="2010" name="Stand. Genomic Sci.">
        <title>Complete genome sequence of Nakamurella multipartita type strain (Y-104).</title>
        <authorList>
            <person name="Tice H."/>
            <person name="Mayilraj S."/>
            <person name="Sims D."/>
            <person name="Lapidus A."/>
            <person name="Nolan M."/>
            <person name="Lucas S."/>
            <person name="Glavina Del Rio T."/>
            <person name="Copeland A."/>
            <person name="Cheng J.F."/>
            <person name="Meincke L."/>
            <person name="Bruce D."/>
            <person name="Goodwin L."/>
            <person name="Pitluck S."/>
            <person name="Ivanova N."/>
            <person name="Mavromatis K."/>
            <person name="Ovchinnikova G."/>
            <person name="Pati A."/>
            <person name="Chen A."/>
            <person name="Palaniappan K."/>
            <person name="Land M."/>
            <person name="Hauser L."/>
            <person name="Chang Y.J."/>
            <person name="Jeffries C.D."/>
            <person name="Detter J.C."/>
            <person name="Brettin T."/>
            <person name="Rohde M."/>
            <person name="Goker M."/>
            <person name="Bristow J."/>
            <person name="Eisen J.A."/>
            <person name="Markowitz V."/>
            <person name="Hugenholtz P."/>
            <person name="Kyrpides N.C."/>
            <person name="Klenk H.P."/>
            <person name="Chen F."/>
        </authorList>
    </citation>
    <scope>NUCLEOTIDE SEQUENCE [LARGE SCALE GENOMIC DNA]</scope>
    <source>
        <strain evidence="3">ATCC 700099 / DSM 44233 / CIP 104796 / JCM 9543 / NBRC 105858 / Y-104</strain>
    </source>
</reference>
<evidence type="ECO:0000313" key="2">
    <source>
        <dbReference type="EMBL" id="ACV80780.1"/>
    </source>
</evidence>
<evidence type="ECO:0000256" key="1">
    <source>
        <dbReference type="SAM" id="MobiDB-lite"/>
    </source>
</evidence>
<dbReference type="InParanoid" id="C8X6N2"/>
<dbReference type="EMBL" id="CP001737">
    <property type="protein sequence ID" value="ACV80780.1"/>
    <property type="molecule type" value="Genomic_DNA"/>
</dbReference>
<gene>
    <name evidence="2" type="ordered locus">Namu_4499</name>
</gene>
<organism evidence="2 3">
    <name type="scientific">Nakamurella multipartita (strain ATCC 700099 / DSM 44233 / CIP 104796 / JCM 9543 / NBRC 105858 / Y-104)</name>
    <name type="common">Microsphaera multipartita</name>
    <dbReference type="NCBI Taxonomy" id="479431"/>
    <lineage>
        <taxon>Bacteria</taxon>
        <taxon>Bacillati</taxon>
        <taxon>Actinomycetota</taxon>
        <taxon>Actinomycetes</taxon>
        <taxon>Nakamurellales</taxon>
        <taxon>Nakamurellaceae</taxon>
        <taxon>Nakamurella</taxon>
    </lineage>
</organism>
<accession>C8X6N2</accession>
<dbReference type="Proteomes" id="UP000002218">
    <property type="component" value="Chromosome"/>
</dbReference>
<keyword evidence="3" id="KW-1185">Reference proteome</keyword>
<reference evidence="3" key="1">
    <citation type="submission" date="2009-09" db="EMBL/GenBank/DDBJ databases">
        <title>The complete genome of Nakamurella multipartita DSM 44233.</title>
        <authorList>
            <consortium name="US DOE Joint Genome Institute (JGI-PGF)"/>
            <person name="Lucas S."/>
            <person name="Copeland A."/>
            <person name="Lapidus A."/>
            <person name="Glavina del Rio T."/>
            <person name="Dalin E."/>
            <person name="Tice H."/>
            <person name="Bruce D."/>
            <person name="Goodwin L."/>
            <person name="Pitluck S."/>
            <person name="Kyrpides N."/>
            <person name="Mavromatis K."/>
            <person name="Ivanova N."/>
            <person name="Ovchinnikova G."/>
            <person name="Sims D."/>
            <person name="Meincke L."/>
            <person name="Brettin T."/>
            <person name="Detter J.C."/>
            <person name="Han C."/>
            <person name="Larimer F."/>
            <person name="Land M."/>
            <person name="Hauser L."/>
            <person name="Markowitz V."/>
            <person name="Cheng J.-F."/>
            <person name="Hugenholtz P."/>
            <person name="Woyke T."/>
            <person name="Wu D."/>
            <person name="Klenk H.-P."/>
            <person name="Eisen J.A."/>
        </authorList>
    </citation>
    <scope>NUCLEOTIDE SEQUENCE [LARGE SCALE GENOMIC DNA]</scope>
    <source>
        <strain evidence="3">ATCC 700099 / DSM 44233 / CIP 104796 / JCM 9543 / NBRC 105858 / Y-104</strain>
    </source>
</reference>
<dbReference type="HOGENOM" id="CLU_2570250_0_0_11"/>
<evidence type="ECO:0000313" key="3">
    <source>
        <dbReference type="Proteomes" id="UP000002218"/>
    </source>
</evidence>
<dbReference type="AlphaFoldDB" id="C8X6N2"/>
<protein>
    <submittedName>
        <fullName evidence="2">Uncharacterized protein</fullName>
    </submittedName>
</protein>
<name>C8X6N2_NAKMY</name>
<feature type="compositionally biased region" description="Polar residues" evidence="1">
    <location>
        <begin position="59"/>
        <end position="72"/>
    </location>
</feature>
<sequence>MTLISGHRAALAHRHRNALSMDSFTASRAARCLAGNAFDVQYVISSSVNQWRMKRCSPLASSRATRETSTMSVPMATFTER</sequence>